<dbReference type="InterPro" id="IPR007569">
    <property type="entry name" value="DUF559"/>
</dbReference>
<accession>A0A376AF48</accession>
<name>A0A376AF48_9HYPH</name>
<feature type="domain" description="DUF559" evidence="1">
    <location>
        <begin position="1"/>
        <end position="100"/>
    </location>
</feature>
<dbReference type="AlphaFoldDB" id="A0A376AF48"/>
<sequence>MRNVMTDAELKFWNAVRAHRLMGLSFRRQLPIAGYIVDFACPEHKLVVEIDGSTHSHDHEISRDATRDERLSILGWKVIRVTNDEAIRHLDDVCSHIVRAVGGESHE</sequence>
<dbReference type="SUPFAM" id="SSF52980">
    <property type="entry name" value="Restriction endonuclease-like"/>
    <property type="match status" value="1"/>
</dbReference>
<dbReference type="EMBL" id="UEYP01000002">
    <property type="protein sequence ID" value="SSC66364.1"/>
    <property type="molecule type" value="Genomic_DNA"/>
</dbReference>
<organism evidence="2 3">
    <name type="scientific">Ciceribacter selenitireducens ATCC BAA-1503</name>
    <dbReference type="NCBI Taxonomy" id="1336235"/>
    <lineage>
        <taxon>Bacteria</taxon>
        <taxon>Pseudomonadati</taxon>
        <taxon>Pseudomonadota</taxon>
        <taxon>Alphaproteobacteria</taxon>
        <taxon>Hyphomicrobiales</taxon>
        <taxon>Rhizobiaceae</taxon>
        <taxon>Ciceribacter</taxon>
    </lineage>
</organism>
<keyword evidence="3" id="KW-1185">Reference proteome</keyword>
<reference evidence="3" key="1">
    <citation type="submission" date="2018-07" db="EMBL/GenBank/DDBJ databases">
        <authorList>
            <person name="Peiro R."/>
            <person name="Begona"/>
            <person name="Cbmso G."/>
            <person name="Lopez M."/>
            <person name="Gonzalez S."/>
        </authorList>
    </citation>
    <scope>NUCLEOTIDE SEQUENCE [LARGE SCALE GENOMIC DNA]</scope>
</reference>
<evidence type="ECO:0000313" key="2">
    <source>
        <dbReference type="EMBL" id="SSC66364.1"/>
    </source>
</evidence>
<dbReference type="Gene3D" id="3.40.960.10">
    <property type="entry name" value="VSR Endonuclease"/>
    <property type="match status" value="1"/>
</dbReference>
<dbReference type="PANTHER" id="PTHR38590:SF1">
    <property type="entry name" value="BLL0828 PROTEIN"/>
    <property type="match status" value="1"/>
</dbReference>
<dbReference type="CDD" id="cd01038">
    <property type="entry name" value="Endonuclease_DUF559"/>
    <property type="match status" value="1"/>
</dbReference>
<gene>
    <name evidence="2" type="ORF">RHIZ70_2072</name>
</gene>
<dbReference type="Proteomes" id="UP000254764">
    <property type="component" value="Unassembled WGS sequence"/>
</dbReference>
<evidence type="ECO:0000313" key="3">
    <source>
        <dbReference type="Proteomes" id="UP000254764"/>
    </source>
</evidence>
<evidence type="ECO:0000259" key="1">
    <source>
        <dbReference type="Pfam" id="PF04480"/>
    </source>
</evidence>
<proteinExistence type="predicted"/>
<dbReference type="Pfam" id="PF04480">
    <property type="entry name" value="DUF559"/>
    <property type="match status" value="1"/>
</dbReference>
<dbReference type="PANTHER" id="PTHR38590">
    <property type="entry name" value="BLL0828 PROTEIN"/>
    <property type="match status" value="1"/>
</dbReference>
<dbReference type="InterPro" id="IPR011335">
    <property type="entry name" value="Restrct_endonuc-II-like"/>
</dbReference>
<protein>
    <recommendedName>
        <fullName evidence="1">DUF559 domain-containing protein</fullName>
    </recommendedName>
</protein>
<dbReference type="InterPro" id="IPR047216">
    <property type="entry name" value="Endonuclease_DUF559_bact"/>
</dbReference>